<dbReference type="EMBL" id="CM009757">
    <property type="protein sequence ID" value="PUZ37644.1"/>
    <property type="molecule type" value="Genomic_DNA"/>
</dbReference>
<reference evidence="1 2" key="1">
    <citation type="submission" date="2018-04" db="EMBL/GenBank/DDBJ databases">
        <title>WGS assembly of Panicum hallii var. hallii HAL2.</title>
        <authorList>
            <person name="Lovell J."/>
            <person name="Jenkins J."/>
            <person name="Lowry D."/>
            <person name="Mamidi S."/>
            <person name="Sreedasyam A."/>
            <person name="Weng X."/>
            <person name="Barry K."/>
            <person name="Bonette J."/>
            <person name="Campitelli B."/>
            <person name="Daum C."/>
            <person name="Gordon S."/>
            <person name="Gould B."/>
            <person name="Lipzen A."/>
            <person name="MacQueen A."/>
            <person name="Palacio-Mejia J."/>
            <person name="Plott C."/>
            <person name="Shakirov E."/>
            <person name="Shu S."/>
            <person name="Yoshinaga Y."/>
            <person name="Zane M."/>
            <person name="Rokhsar D."/>
            <person name="Grimwood J."/>
            <person name="Schmutz J."/>
            <person name="Juenger T."/>
        </authorList>
    </citation>
    <scope>NUCLEOTIDE SEQUENCE [LARGE SCALE GENOMIC DNA]</scope>
    <source>
        <strain evidence="2">cv. HAL2</strain>
    </source>
</reference>
<sequence length="73" mass="8417">MINEIGGTHSELLFWDQILKGRKRFINGYANPCNRLIIGTDFTATLDRAFSGICWNNQMNICQEKFDGQNYGR</sequence>
<evidence type="ECO:0000313" key="2">
    <source>
        <dbReference type="Proteomes" id="UP000244336"/>
    </source>
</evidence>
<dbReference type="Gramene" id="PUZ37644">
    <property type="protein sequence ID" value="PUZ37644"/>
    <property type="gene ID" value="GQ55_9G136400"/>
</dbReference>
<keyword evidence="2" id="KW-1185">Reference proteome</keyword>
<dbReference type="AlphaFoldDB" id="A0A2T7C2S2"/>
<proteinExistence type="predicted"/>
<protein>
    <submittedName>
        <fullName evidence="1">Uncharacterized protein</fullName>
    </submittedName>
</protein>
<organism evidence="1 2">
    <name type="scientific">Panicum hallii var. hallii</name>
    <dbReference type="NCBI Taxonomy" id="1504633"/>
    <lineage>
        <taxon>Eukaryota</taxon>
        <taxon>Viridiplantae</taxon>
        <taxon>Streptophyta</taxon>
        <taxon>Embryophyta</taxon>
        <taxon>Tracheophyta</taxon>
        <taxon>Spermatophyta</taxon>
        <taxon>Magnoliopsida</taxon>
        <taxon>Liliopsida</taxon>
        <taxon>Poales</taxon>
        <taxon>Poaceae</taxon>
        <taxon>PACMAD clade</taxon>
        <taxon>Panicoideae</taxon>
        <taxon>Panicodae</taxon>
        <taxon>Paniceae</taxon>
        <taxon>Panicinae</taxon>
        <taxon>Panicum</taxon>
        <taxon>Panicum sect. Panicum</taxon>
    </lineage>
</organism>
<evidence type="ECO:0000313" key="1">
    <source>
        <dbReference type="EMBL" id="PUZ37644.1"/>
    </source>
</evidence>
<accession>A0A2T7C2S2</accession>
<dbReference type="Proteomes" id="UP000244336">
    <property type="component" value="Chromosome 9"/>
</dbReference>
<gene>
    <name evidence="1" type="ORF">GQ55_9G136400</name>
</gene>
<name>A0A2T7C2S2_9POAL</name>